<dbReference type="InterPro" id="IPR043129">
    <property type="entry name" value="ATPase_NBD"/>
</dbReference>
<proteinExistence type="predicted"/>
<dbReference type="InterPro" id="IPR050273">
    <property type="entry name" value="GppA/Ppx_hydrolase"/>
</dbReference>
<dbReference type="SUPFAM" id="SSF53067">
    <property type="entry name" value="Actin-like ATPase domain"/>
    <property type="match status" value="2"/>
</dbReference>
<dbReference type="InterPro" id="IPR003695">
    <property type="entry name" value="Ppx_GppA_N"/>
</dbReference>
<dbReference type="PANTHER" id="PTHR30005">
    <property type="entry name" value="EXOPOLYPHOSPHATASE"/>
    <property type="match status" value="1"/>
</dbReference>
<evidence type="ECO:0000313" key="2">
    <source>
        <dbReference type="EMBL" id="BFH74575.1"/>
    </source>
</evidence>
<dbReference type="PANTHER" id="PTHR30005:SF0">
    <property type="entry name" value="RETROGRADE REGULATION PROTEIN 2"/>
    <property type="match status" value="1"/>
</dbReference>
<protein>
    <submittedName>
        <fullName evidence="2">Ppx/GppA phosphatase family protein</fullName>
    </submittedName>
</protein>
<gene>
    <name evidence="2" type="ORF">SJAV_25190</name>
</gene>
<reference evidence="2" key="1">
    <citation type="submission" date="2024-03" db="EMBL/GenBank/DDBJ databases">
        <title>Complete genome sequence of Sulfurisphaera javensis strain KD-1.</title>
        <authorList>
            <person name="Sakai H."/>
            <person name="Nur N."/>
            <person name="Suwanto A."/>
            <person name="Kurosawa N."/>
        </authorList>
    </citation>
    <scope>NUCLEOTIDE SEQUENCE</scope>
    <source>
        <strain evidence="2">KD-1</strain>
    </source>
</reference>
<dbReference type="KEGG" id="sjv:SJAV_25190"/>
<dbReference type="Pfam" id="PF02541">
    <property type="entry name" value="Ppx-GppA"/>
    <property type="match status" value="1"/>
</dbReference>
<dbReference type="Gene3D" id="3.30.420.40">
    <property type="match status" value="1"/>
</dbReference>
<organism evidence="2">
    <name type="scientific">Sulfurisphaera javensis</name>
    <dbReference type="NCBI Taxonomy" id="2049879"/>
    <lineage>
        <taxon>Archaea</taxon>
        <taxon>Thermoproteota</taxon>
        <taxon>Thermoprotei</taxon>
        <taxon>Sulfolobales</taxon>
        <taxon>Sulfolobaceae</taxon>
        <taxon>Sulfurisphaera</taxon>
    </lineage>
</organism>
<evidence type="ECO:0000259" key="1">
    <source>
        <dbReference type="Pfam" id="PF02541"/>
    </source>
</evidence>
<dbReference type="AlphaFoldDB" id="A0AAT9GUS7"/>
<dbReference type="GeneID" id="92355477"/>
<dbReference type="GO" id="GO:0006357">
    <property type="term" value="P:regulation of transcription by RNA polymerase II"/>
    <property type="evidence" value="ECO:0007669"/>
    <property type="project" value="TreeGrafter"/>
</dbReference>
<sequence length="418" mass="46906">MFKAVIDAGYNSFRLVIYQIFPNHTFRIHSSLKFFVRIGEGITEGGKIREDRVKEAERAFSIYRKILENKKIEDVKIVATSAFRYASNGKEVAERLEKAINNKIEIISGEEEGRYSATGMLNTLPINDAILFELGGGSLELIEVENRKVNKVFQLPIGALKLLHNDVKEIRKIVNDALSTVNVKKFSTLIGSGGNIRALAKMDSKLSSYPLKSIHGYSISLSSIEKYSSLLPSLDIDARASIPGISKDRALTIHTASIIVNELMKYFNANTLIVSAYGMREGVATEGFTLTRDDWLDAIAYYHALEPPKEIMIDAMNFFDGKLSYFVASASYLSLVFKQAGYLNPFEACYRFMKNAVLPGFTLEEAYLISLICKSAHRKVKKKQLKFLKQIDVHKKEINSLGNIVKNLVDKYVDGVKI</sequence>
<feature type="domain" description="Ppx/GppA phosphatase N-terminal" evidence="1">
    <location>
        <begin position="16"/>
        <end position="284"/>
    </location>
</feature>
<dbReference type="RefSeq" id="WP_369610074.1">
    <property type="nucleotide sequence ID" value="NZ_AP031322.1"/>
</dbReference>
<dbReference type="CDD" id="cd24052">
    <property type="entry name" value="ASKHA_NBD_HpPPX-GppA-like"/>
    <property type="match status" value="1"/>
</dbReference>
<accession>A0AAT9GUS7</accession>
<dbReference type="EMBL" id="AP031322">
    <property type="protein sequence ID" value="BFH74575.1"/>
    <property type="molecule type" value="Genomic_DNA"/>
</dbReference>
<dbReference type="Gene3D" id="3.30.420.150">
    <property type="entry name" value="Exopolyphosphatase. Domain 2"/>
    <property type="match status" value="1"/>
</dbReference>
<name>A0AAT9GUS7_9CREN</name>